<protein>
    <submittedName>
        <fullName evidence="1">Uncharacterized protein</fullName>
    </submittedName>
</protein>
<name>A0A1E5NXS5_9ACTN</name>
<dbReference type="AlphaFoldDB" id="A0A1E5NXS5"/>
<geneLocation type="plasmid" evidence="2">
    <name>pacmp1</name>
</geneLocation>
<sequence>MKALQDWRAAWTVHERAAQDAMGAAFPALNPTVAPTGCCDVQMRWESPGEGSGTACLDDHGRATIQFEDVPKEAVGQALAKVFGPGWFEEGSGGLAEAQPGKYCWEDDSTYAEYEIDIGKDGLAAVAISYVKIEDIVTILDALETALNEGRPI</sequence>
<keyword evidence="1" id="KW-0614">Plasmid</keyword>
<dbReference type="EMBL" id="MEHK01000005">
    <property type="protein sequence ID" value="OEJ21054.1"/>
    <property type="molecule type" value="Genomic_DNA"/>
</dbReference>
<dbReference type="Proteomes" id="UP000095705">
    <property type="component" value="Plasmid pACMP1"/>
</dbReference>
<comment type="caution">
    <text evidence="1">The sequence shown here is derived from an EMBL/GenBank/DDBJ whole genome shotgun (WGS) entry which is preliminary data.</text>
</comment>
<organism evidence="1 2">
    <name type="scientific">Streptomyces subrutilus</name>
    <dbReference type="NCBI Taxonomy" id="36818"/>
    <lineage>
        <taxon>Bacteria</taxon>
        <taxon>Bacillati</taxon>
        <taxon>Actinomycetota</taxon>
        <taxon>Actinomycetes</taxon>
        <taxon>Kitasatosporales</taxon>
        <taxon>Streptomycetaceae</taxon>
        <taxon>Streptomyces</taxon>
    </lineage>
</organism>
<gene>
    <name evidence="1" type="ORF">BGK67_34735</name>
</gene>
<accession>A0A1E5NXS5</accession>
<proteinExistence type="predicted"/>
<keyword evidence="2" id="KW-1185">Reference proteome</keyword>
<evidence type="ECO:0000313" key="2">
    <source>
        <dbReference type="Proteomes" id="UP000095705"/>
    </source>
</evidence>
<reference evidence="1 2" key="1">
    <citation type="submission" date="2016-08" db="EMBL/GenBank/DDBJ databases">
        <title>The complete genome of Streptomyces subrutilus 10-1-1.</title>
        <authorList>
            <person name="Chen X."/>
        </authorList>
    </citation>
    <scope>NUCLEOTIDE SEQUENCE [LARGE SCALE GENOMIC DNA]</scope>
    <source>
        <strain evidence="1 2">10-1-1</strain>
        <plasmid evidence="2">pacmp1</plasmid>
    </source>
</reference>
<evidence type="ECO:0000313" key="1">
    <source>
        <dbReference type="EMBL" id="OEJ21054.1"/>
    </source>
</evidence>